<gene>
    <name evidence="2" type="ORF">AMD00_14145</name>
</gene>
<accession>A0A0M0LEI9</accession>
<evidence type="ECO:0000313" key="3">
    <source>
        <dbReference type="Proteomes" id="UP000036867"/>
    </source>
</evidence>
<dbReference type="PATRIC" id="fig|263475.3.peg.4092"/>
<dbReference type="GeneID" id="301137239"/>
<keyword evidence="3" id="KW-1185">Reference proteome</keyword>
<proteinExistence type="predicted"/>
<feature type="compositionally biased region" description="Acidic residues" evidence="1">
    <location>
        <begin position="113"/>
        <end position="139"/>
    </location>
</feature>
<feature type="compositionally biased region" description="Acidic residues" evidence="1">
    <location>
        <begin position="147"/>
        <end position="161"/>
    </location>
</feature>
<dbReference type="Proteomes" id="UP000036867">
    <property type="component" value="Unassembled WGS sequence"/>
</dbReference>
<dbReference type="AlphaFoldDB" id="A0A0M0LEI9"/>
<organism evidence="2 3">
    <name type="scientific">Viridibacillus arvi</name>
    <dbReference type="NCBI Taxonomy" id="263475"/>
    <lineage>
        <taxon>Bacteria</taxon>
        <taxon>Bacillati</taxon>
        <taxon>Bacillota</taxon>
        <taxon>Bacilli</taxon>
        <taxon>Bacillales</taxon>
        <taxon>Caryophanaceae</taxon>
        <taxon>Viridibacillus</taxon>
    </lineage>
</organism>
<dbReference type="STRING" id="263475.AMD00_14145"/>
<dbReference type="RefSeq" id="WP_053417661.1">
    <property type="nucleotide sequence ID" value="NZ_LILB01000005.1"/>
</dbReference>
<comment type="caution">
    <text evidence="2">The sequence shown here is derived from an EMBL/GenBank/DDBJ whole genome shotgun (WGS) entry which is preliminary data.</text>
</comment>
<feature type="region of interest" description="Disordered" evidence="1">
    <location>
        <begin position="113"/>
        <end position="161"/>
    </location>
</feature>
<dbReference type="OrthoDB" id="9836557at2"/>
<evidence type="ECO:0000313" key="2">
    <source>
        <dbReference type="EMBL" id="KOO49495.1"/>
    </source>
</evidence>
<reference evidence="3" key="1">
    <citation type="submission" date="2015-08" db="EMBL/GenBank/DDBJ databases">
        <title>Fjat-10028 dsm 16317.</title>
        <authorList>
            <person name="Liu B."/>
            <person name="Wang J."/>
            <person name="Zhu Y."/>
            <person name="Liu G."/>
            <person name="Chen Q."/>
            <person name="Chen Z."/>
            <person name="Lan J."/>
            <person name="Che J."/>
            <person name="Ge C."/>
            <person name="Shi H."/>
            <person name="Pan Z."/>
            <person name="Liu X."/>
        </authorList>
    </citation>
    <scope>NUCLEOTIDE SEQUENCE [LARGE SCALE GENOMIC DNA]</scope>
    <source>
        <strain evidence="3">DSM 16317</strain>
    </source>
</reference>
<dbReference type="EMBL" id="LILB01000005">
    <property type="protein sequence ID" value="KOO49495.1"/>
    <property type="molecule type" value="Genomic_DNA"/>
</dbReference>
<protein>
    <submittedName>
        <fullName evidence="2">Uncharacterized protein</fullName>
    </submittedName>
</protein>
<sequence>MTSRRDNTYTPVKRMIENSIRKRLLTGGLDTDTISKIKDDDTIEGVTLHYDENGRLAMVEGDERQLATLTFDNEGVLVSAQDEDMITGEVIDWNLYYTENRLVQVVPDIISEGDEEEDDFEEEVFNDTSGGEDIDEPDIDLNPISDNESEHDFSDDEREDI</sequence>
<name>A0A0M0LEI9_9BACL</name>
<evidence type="ECO:0000256" key="1">
    <source>
        <dbReference type="SAM" id="MobiDB-lite"/>
    </source>
</evidence>